<keyword evidence="3" id="KW-1185">Reference proteome</keyword>
<accession>A0A8E0RRS0</accession>
<dbReference type="AlphaFoldDB" id="A0A8E0RRS0"/>
<name>A0A8E0RRS0_9TREM</name>
<sequence length="112" mass="12896">MWSEVFGQILVPDDSFLQSIRVLCDEKNWFTNYSQPNLSVFSKSVESSDFNIFKVKMCLIMLDVFVPALPPRKQFIRAVSFLTAYRIQPLGANSCSLTYLNHCDPRGEYMSL</sequence>
<dbReference type="Gene3D" id="3.30.530.20">
    <property type="match status" value="1"/>
</dbReference>
<proteinExistence type="predicted"/>
<dbReference type="GO" id="GO:0008289">
    <property type="term" value="F:lipid binding"/>
    <property type="evidence" value="ECO:0007669"/>
    <property type="project" value="InterPro"/>
</dbReference>
<comment type="caution">
    <text evidence="2">The sequence shown here is derived from an EMBL/GenBank/DDBJ whole genome shotgun (WGS) entry which is preliminary data.</text>
</comment>
<dbReference type="InterPro" id="IPR002913">
    <property type="entry name" value="START_lipid-bd_dom"/>
</dbReference>
<feature type="domain" description="START" evidence="1">
    <location>
        <begin position="66"/>
        <end position="108"/>
    </location>
</feature>
<dbReference type="Pfam" id="PF01852">
    <property type="entry name" value="START"/>
    <property type="match status" value="1"/>
</dbReference>
<evidence type="ECO:0000259" key="1">
    <source>
        <dbReference type="Pfam" id="PF01852"/>
    </source>
</evidence>
<organism evidence="2 3">
    <name type="scientific">Fasciolopsis buskii</name>
    <dbReference type="NCBI Taxonomy" id="27845"/>
    <lineage>
        <taxon>Eukaryota</taxon>
        <taxon>Metazoa</taxon>
        <taxon>Spiralia</taxon>
        <taxon>Lophotrochozoa</taxon>
        <taxon>Platyhelminthes</taxon>
        <taxon>Trematoda</taxon>
        <taxon>Digenea</taxon>
        <taxon>Plagiorchiida</taxon>
        <taxon>Echinostomata</taxon>
        <taxon>Echinostomatoidea</taxon>
        <taxon>Fasciolidae</taxon>
        <taxon>Fasciolopsis</taxon>
    </lineage>
</organism>
<evidence type="ECO:0000313" key="3">
    <source>
        <dbReference type="Proteomes" id="UP000728185"/>
    </source>
</evidence>
<reference evidence="2" key="1">
    <citation type="submission" date="2019-05" db="EMBL/GenBank/DDBJ databases">
        <title>Annotation for the trematode Fasciolopsis buski.</title>
        <authorList>
            <person name="Choi Y.-J."/>
        </authorList>
    </citation>
    <scope>NUCLEOTIDE SEQUENCE</scope>
    <source>
        <strain evidence="2">HT</strain>
        <tissue evidence="2">Whole worm</tissue>
    </source>
</reference>
<dbReference type="OrthoDB" id="5403181at2759"/>
<protein>
    <recommendedName>
        <fullName evidence="1">START domain-containing protein</fullName>
    </recommendedName>
</protein>
<dbReference type="SUPFAM" id="SSF55961">
    <property type="entry name" value="Bet v1-like"/>
    <property type="match status" value="1"/>
</dbReference>
<dbReference type="Proteomes" id="UP000728185">
    <property type="component" value="Unassembled WGS sequence"/>
</dbReference>
<gene>
    <name evidence="2" type="ORF">FBUS_01964</name>
</gene>
<dbReference type="EMBL" id="LUCM01009037">
    <property type="protein sequence ID" value="KAA0187548.1"/>
    <property type="molecule type" value="Genomic_DNA"/>
</dbReference>
<evidence type="ECO:0000313" key="2">
    <source>
        <dbReference type="EMBL" id="KAA0187548.1"/>
    </source>
</evidence>
<dbReference type="InterPro" id="IPR023393">
    <property type="entry name" value="START-like_dom_sf"/>
</dbReference>